<name>A0AAE3QVS2_9BACT</name>
<dbReference type="InterPro" id="IPR018946">
    <property type="entry name" value="PhoD-like_MPP"/>
</dbReference>
<dbReference type="PANTHER" id="PTHR33987:SF1">
    <property type="entry name" value="CALCINEURIN-LIKE METALLO-PHOSPHOESTERASE SUPERFAMILY PROTEIN"/>
    <property type="match status" value="1"/>
</dbReference>
<sequence>MIKVYFFVLWSFVLVFYGCKVPASNQGGNILSANTSLSRIAFGSCSRHDLPQPLWLPILENKPQLWVWLGDNVYGDTEDMAVLKQKYDAQKQNPEYQNLTATVPVIGIWDDHDYGVNDGGMNYPKKKESQQLMLDFLGEPATSSRRKHEGAYGSYVYGSEKQQIKIILLDGRYFREGLQREDGRYIANETGSFLGEEQWNWLEKELTGSTAAIHIIACGVQFIPEEQRFEKWANFPRARKRFFDLLVKTKPAGVVLLSGDRHIGEVSRYQPAGMPYPIWEVTSSGLTHSSTNNTGEENKYRVGSLVNQLNFGILTIDWTTPKPNVNIQIRGKENVLYVNERFSF</sequence>
<proteinExistence type="predicted"/>
<reference evidence="2" key="1">
    <citation type="submission" date="2023-05" db="EMBL/GenBank/DDBJ databases">
        <authorList>
            <person name="Zhang X."/>
        </authorList>
    </citation>
    <scope>NUCLEOTIDE SEQUENCE</scope>
    <source>
        <strain evidence="2">YF14B1</strain>
    </source>
</reference>
<comment type="caution">
    <text evidence="2">The sequence shown here is derived from an EMBL/GenBank/DDBJ whole genome shotgun (WGS) entry which is preliminary data.</text>
</comment>
<dbReference type="SUPFAM" id="SSF56300">
    <property type="entry name" value="Metallo-dependent phosphatases"/>
    <property type="match status" value="1"/>
</dbReference>
<gene>
    <name evidence="2" type="ORF">QNI16_26950</name>
</gene>
<dbReference type="RefSeq" id="WP_313985091.1">
    <property type="nucleotide sequence ID" value="NZ_JASJOS010000013.1"/>
</dbReference>
<dbReference type="Pfam" id="PF09423">
    <property type="entry name" value="PhoD"/>
    <property type="match status" value="1"/>
</dbReference>
<dbReference type="Proteomes" id="UP001241110">
    <property type="component" value="Unassembled WGS sequence"/>
</dbReference>
<dbReference type="EMBL" id="JASJOS010000013">
    <property type="protein sequence ID" value="MDJ1484166.1"/>
    <property type="molecule type" value="Genomic_DNA"/>
</dbReference>
<evidence type="ECO:0000313" key="3">
    <source>
        <dbReference type="Proteomes" id="UP001241110"/>
    </source>
</evidence>
<dbReference type="InterPro" id="IPR029052">
    <property type="entry name" value="Metallo-depent_PP-like"/>
</dbReference>
<dbReference type="Gene3D" id="3.60.21.70">
    <property type="entry name" value="PhoD-like phosphatase"/>
    <property type="match status" value="1"/>
</dbReference>
<evidence type="ECO:0000259" key="1">
    <source>
        <dbReference type="Pfam" id="PF09423"/>
    </source>
</evidence>
<feature type="domain" description="PhoD-like phosphatase metallophosphatase" evidence="1">
    <location>
        <begin position="78"/>
        <end position="296"/>
    </location>
</feature>
<keyword evidence="2" id="KW-0378">Hydrolase</keyword>
<evidence type="ECO:0000313" key="2">
    <source>
        <dbReference type="EMBL" id="MDJ1484166.1"/>
    </source>
</evidence>
<accession>A0AAE3QVS2</accession>
<dbReference type="CDD" id="cd07389">
    <property type="entry name" value="MPP_PhoD"/>
    <property type="match status" value="1"/>
</dbReference>
<dbReference type="EC" id="3.1.3.1" evidence="2"/>
<protein>
    <submittedName>
        <fullName evidence="2">Alkaline phosphatase D family protein</fullName>
        <ecNumber evidence="2">3.1.3.1</ecNumber>
    </submittedName>
</protein>
<organism evidence="2 3">
    <name type="scientific">Xanthocytophaga flava</name>
    <dbReference type="NCBI Taxonomy" id="3048013"/>
    <lineage>
        <taxon>Bacteria</taxon>
        <taxon>Pseudomonadati</taxon>
        <taxon>Bacteroidota</taxon>
        <taxon>Cytophagia</taxon>
        <taxon>Cytophagales</taxon>
        <taxon>Rhodocytophagaceae</taxon>
        <taxon>Xanthocytophaga</taxon>
    </lineage>
</organism>
<dbReference type="PROSITE" id="PS51257">
    <property type="entry name" value="PROKAR_LIPOPROTEIN"/>
    <property type="match status" value="1"/>
</dbReference>
<dbReference type="PANTHER" id="PTHR33987">
    <property type="entry name" value="CALCINEURIN-LIKE METALLO-PHOSPHOESTERASE SUPERFAMILY PROTEIN"/>
    <property type="match status" value="1"/>
</dbReference>
<dbReference type="AlphaFoldDB" id="A0AAE3QVS2"/>
<dbReference type="InterPro" id="IPR038607">
    <property type="entry name" value="PhoD-like_sf"/>
</dbReference>
<dbReference type="GO" id="GO:0004035">
    <property type="term" value="F:alkaline phosphatase activity"/>
    <property type="evidence" value="ECO:0007669"/>
    <property type="project" value="UniProtKB-EC"/>
</dbReference>